<reference evidence="2 3" key="1">
    <citation type="submission" date="2018-06" db="EMBL/GenBank/DDBJ databases">
        <title>Pedobacter endophyticus sp. nov., an endophytic bacterium isolated from a leaf of Triticum aestivum.</title>
        <authorList>
            <person name="Zhang L."/>
        </authorList>
    </citation>
    <scope>NUCLEOTIDE SEQUENCE [LARGE SCALE GENOMIC DNA]</scope>
    <source>
        <strain evidence="2 3">CM134L-2</strain>
    </source>
</reference>
<dbReference type="InterPro" id="IPR019861">
    <property type="entry name" value="PorP/SprF_Bacteroidetes"/>
</dbReference>
<evidence type="ECO:0000313" key="2">
    <source>
        <dbReference type="EMBL" id="RWU10541.1"/>
    </source>
</evidence>
<dbReference type="RefSeq" id="WP_113646029.1">
    <property type="nucleotide sequence ID" value="NZ_QMHN01000001.1"/>
</dbReference>
<comment type="caution">
    <text evidence="2">The sequence shown here is derived from an EMBL/GenBank/DDBJ whole genome shotgun (WGS) entry which is preliminary data.</text>
</comment>
<protein>
    <submittedName>
        <fullName evidence="2">Type IX secretion system membrane protein PorP/SprF</fullName>
    </submittedName>
</protein>
<accession>A0A443Z1Y6</accession>
<gene>
    <name evidence="2" type="ORF">DPV69_04170</name>
</gene>
<feature type="chain" id="PRO_5019109835" evidence="1">
    <location>
        <begin position="22"/>
        <end position="339"/>
    </location>
</feature>
<dbReference type="Proteomes" id="UP000284120">
    <property type="component" value="Unassembled WGS sequence"/>
</dbReference>
<keyword evidence="1" id="KW-0732">Signal</keyword>
<proteinExistence type="predicted"/>
<dbReference type="NCBIfam" id="TIGR03519">
    <property type="entry name" value="T9SS_PorP_fam"/>
    <property type="match status" value="1"/>
</dbReference>
<evidence type="ECO:0000256" key="1">
    <source>
        <dbReference type="SAM" id="SignalP"/>
    </source>
</evidence>
<feature type="signal peptide" evidence="1">
    <location>
        <begin position="1"/>
        <end position="21"/>
    </location>
</feature>
<dbReference type="Pfam" id="PF11751">
    <property type="entry name" value="PorP_SprF"/>
    <property type="match status" value="1"/>
</dbReference>
<evidence type="ECO:0000313" key="3">
    <source>
        <dbReference type="Proteomes" id="UP000284120"/>
    </source>
</evidence>
<keyword evidence="3" id="KW-1185">Reference proteome</keyword>
<dbReference type="EMBL" id="SAYW01000001">
    <property type="protein sequence ID" value="RWU10541.1"/>
    <property type="molecule type" value="Genomic_DNA"/>
</dbReference>
<organism evidence="2 3">
    <name type="scientific">Pedobacter chitinilyticus</name>
    <dbReference type="NCBI Taxonomy" id="2233776"/>
    <lineage>
        <taxon>Bacteria</taxon>
        <taxon>Pseudomonadati</taxon>
        <taxon>Bacteroidota</taxon>
        <taxon>Sphingobacteriia</taxon>
        <taxon>Sphingobacteriales</taxon>
        <taxon>Sphingobacteriaceae</taxon>
        <taxon>Pedobacter</taxon>
    </lineage>
</organism>
<name>A0A443Z1Y6_9SPHI</name>
<dbReference type="AlphaFoldDB" id="A0A443Z1Y6"/>
<sequence length="339" mass="37734">MFLKRSTCILMFSMVATQLFAQQRPQYTQYIFNNYLLNPALSGTENYADIKVGHRSQWSGIENAPKTSFLSAHWSLGDDYLWGNPLSLPEKGDDPMSRSYLQNYTASPAHHGVGVMMVSDKAGPISRIDAGVSYAYHLRMSGTNNLSVGVYAGVSRIALDMKQITLENANDPALAGAVVSQFKPDLSMGVWYYGARFFAGISSQQILPQKLAFTSSADYSTGKSVPHFFLTSGYKLFVDEDISAIPSFMVKRVEGLPISFDLNLKLDYKNKIWIGGSYRKSDSFSAMAGINFKRFLNLTYAYDFTVSELNTVSNGSHEIVLGFQLNNVYQVFSGGRTWR</sequence>
<dbReference type="OrthoDB" id="1493187at2"/>